<evidence type="ECO:0000256" key="2">
    <source>
        <dbReference type="ARBA" id="ARBA00004585"/>
    </source>
</evidence>
<protein>
    <recommendedName>
        <fullName evidence="5">RING-type E3 ubiquitin transferase</fullName>
        <ecNumber evidence="5">2.3.2.27</ecNumber>
    </recommendedName>
</protein>
<evidence type="ECO:0000256" key="1">
    <source>
        <dbReference type="ARBA" id="ARBA00000900"/>
    </source>
</evidence>
<evidence type="ECO:0000256" key="4">
    <source>
        <dbReference type="ARBA" id="ARBA00008704"/>
    </source>
</evidence>
<evidence type="ECO:0000256" key="16">
    <source>
        <dbReference type="ARBA" id="ARBA00023136"/>
    </source>
</evidence>
<dbReference type="PANTHER" id="PTHR23350:SF0">
    <property type="entry name" value="PEROXISOME BIOGENESIS FACTOR 10"/>
    <property type="match status" value="1"/>
</dbReference>
<dbReference type="InterPro" id="IPR017907">
    <property type="entry name" value="Znf_RING_CS"/>
</dbReference>
<keyword evidence="10" id="KW-0479">Metal-binding</keyword>
<evidence type="ECO:0000259" key="20">
    <source>
        <dbReference type="PROSITE" id="PS50089"/>
    </source>
</evidence>
<keyword evidence="13" id="KW-0862">Zinc</keyword>
<comment type="similarity">
    <text evidence="4">Belongs to the pex2/pex10/pex12 family.</text>
</comment>
<dbReference type="AlphaFoldDB" id="A0A0G4G8U4"/>
<dbReference type="EC" id="2.3.2.27" evidence="5"/>
<feature type="region of interest" description="Disordered" evidence="19">
    <location>
        <begin position="414"/>
        <end position="435"/>
    </location>
</feature>
<evidence type="ECO:0000256" key="13">
    <source>
        <dbReference type="ARBA" id="ARBA00022833"/>
    </source>
</evidence>
<evidence type="ECO:0000256" key="10">
    <source>
        <dbReference type="ARBA" id="ARBA00022723"/>
    </source>
</evidence>
<dbReference type="PANTHER" id="PTHR23350">
    <property type="entry name" value="PEROXISOME ASSEMBLY PROTEIN 10"/>
    <property type="match status" value="1"/>
</dbReference>
<evidence type="ECO:0000256" key="5">
    <source>
        <dbReference type="ARBA" id="ARBA00012483"/>
    </source>
</evidence>
<evidence type="ECO:0000256" key="17">
    <source>
        <dbReference type="ARBA" id="ARBA00023140"/>
    </source>
</evidence>
<dbReference type="Pfam" id="PF04757">
    <property type="entry name" value="Pex2_Pex12"/>
    <property type="match status" value="1"/>
</dbReference>
<evidence type="ECO:0000256" key="6">
    <source>
        <dbReference type="ARBA" id="ARBA00022448"/>
    </source>
</evidence>
<feature type="compositionally biased region" description="Gly residues" evidence="19">
    <location>
        <begin position="417"/>
        <end position="429"/>
    </location>
</feature>
<dbReference type="InterPro" id="IPR025654">
    <property type="entry name" value="PEX2/10"/>
</dbReference>
<dbReference type="PROSITE" id="PS50089">
    <property type="entry name" value="ZF_RING_2"/>
    <property type="match status" value="1"/>
</dbReference>
<evidence type="ECO:0000256" key="8">
    <source>
        <dbReference type="ARBA" id="ARBA00022679"/>
    </source>
</evidence>
<dbReference type="CDD" id="cd16527">
    <property type="entry name" value="RING-HC_PEX10"/>
    <property type="match status" value="1"/>
</dbReference>
<evidence type="ECO:0000256" key="14">
    <source>
        <dbReference type="ARBA" id="ARBA00022927"/>
    </source>
</evidence>
<comment type="pathway">
    <text evidence="3">Protein modification; protein ubiquitination.</text>
</comment>
<evidence type="ECO:0000256" key="9">
    <source>
        <dbReference type="ARBA" id="ARBA00022692"/>
    </source>
</evidence>
<keyword evidence="9" id="KW-0812">Transmembrane</keyword>
<dbReference type="Pfam" id="PF13639">
    <property type="entry name" value="zf-RING_2"/>
    <property type="match status" value="1"/>
</dbReference>
<feature type="compositionally biased region" description="Gly residues" evidence="19">
    <location>
        <begin position="373"/>
        <end position="388"/>
    </location>
</feature>
<evidence type="ECO:0000256" key="12">
    <source>
        <dbReference type="ARBA" id="ARBA00022786"/>
    </source>
</evidence>
<accession>A0A0G4G8U4</accession>
<keyword evidence="6" id="KW-0813">Transport</keyword>
<evidence type="ECO:0000256" key="15">
    <source>
        <dbReference type="ARBA" id="ARBA00022989"/>
    </source>
</evidence>
<feature type="region of interest" description="Disordered" evidence="19">
    <location>
        <begin position="365"/>
        <end position="394"/>
    </location>
</feature>
<keyword evidence="8" id="KW-0808">Transferase</keyword>
<dbReference type="VEuPathDB" id="CryptoDB:Cvel_4356"/>
<dbReference type="GO" id="GO:0008270">
    <property type="term" value="F:zinc ion binding"/>
    <property type="evidence" value="ECO:0007669"/>
    <property type="project" value="UniProtKB-KW"/>
</dbReference>
<organism evidence="21">
    <name type="scientific">Chromera velia CCMP2878</name>
    <dbReference type="NCBI Taxonomy" id="1169474"/>
    <lineage>
        <taxon>Eukaryota</taxon>
        <taxon>Sar</taxon>
        <taxon>Alveolata</taxon>
        <taxon>Colpodellida</taxon>
        <taxon>Chromeraceae</taxon>
        <taxon>Chromera</taxon>
    </lineage>
</organism>
<dbReference type="EMBL" id="CDMZ01000992">
    <property type="protein sequence ID" value="CEM25223.1"/>
    <property type="molecule type" value="Genomic_DNA"/>
</dbReference>
<dbReference type="Gene3D" id="3.30.40.10">
    <property type="entry name" value="Zinc/RING finger domain, C3HC4 (zinc finger)"/>
    <property type="match status" value="1"/>
</dbReference>
<keyword evidence="14" id="KW-0653">Protein transport</keyword>
<feature type="region of interest" description="Disordered" evidence="19">
    <location>
        <begin position="266"/>
        <end position="290"/>
    </location>
</feature>
<evidence type="ECO:0000313" key="21">
    <source>
        <dbReference type="EMBL" id="CEM25223.1"/>
    </source>
</evidence>
<dbReference type="InterPro" id="IPR006845">
    <property type="entry name" value="Pex_N"/>
</dbReference>
<evidence type="ECO:0000256" key="19">
    <source>
        <dbReference type="SAM" id="MobiDB-lite"/>
    </source>
</evidence>
<keyword evidence="17" id="KW-0576">Peroxisome</keyword>
<reference evidence="21" key="1">
    <citation type="submission" date="2014-11" db="EMBL/GenBank/DDBJ databases">
        <authorList>
            <person name="Otto D Thomas"/>
            <person name="Naeem Raeece"/>
        </authorList>
    </citation>
    <scope>NUCLEOTIDE SEQUENCE</scope>
</reference>
<keyword evidence="15" id="KW-1133">Transmembrane helix</keyword>
<dbReference type="GO" id="GO:0005778">
    <property type="term" value="C:peroxisomal membrane"/>
    <property type="evidence" value="ECO:0007669"/>
    <property type="project" value="UniProtKB-SubCell"/>
</dbReference>
<dbReference type="InterPro" id="IPR001841">
    <property type="entry name" value="Znf_RING"/>
</dbReference>
<dbReference type="SMART" id="SM00184">
    <property type="entry name" value="RING"/>
    <property type="match status" value="1"/>
</dbReference>
<evidence type="ECO:0000256" key="11">
    <source>
        <dbReference type="ARBA" id="ARBA00022771"/>
    </source>
</evidence>
<feature type="region of interest" description="Disordered" evidence="19">
    <location>
        <begin position="311"/>
        <end position="347"/>
    </location>
</feature>
<dbReference type="GO" id="GO:0016558">
    <property type="term" value="P:protein import into peroxisome matrix"/>
    <property type="evidence" value="ECO:0007669"/>
    <property type="project" value="InterPro"/>
</dbReference>
<keyword evidence="12" id="KW-0833">Ubl conjugation pathway</keyword>
<dbReference type="InterPro" id="IPR013083">
    <property type="entry name" value="Znf_RING/FYVE/PHD"/>
</dbReference>
<feature type="domain" description="RING-type" evidence="20">
    <location>
        <begin position="445"/>
        <end position="483"/>
    </location>
</feature>
<keyword evidence="16" id="KW-0472">Membrane</keyword>
<proteinExistence type="inferred from homology"/>
<name>A0A0G4G8U4_9ALVE</name>
<sequence>MVDSSASGPQQAAGPSSASASASAHPPASQADIIRSAQKDEFYVQLLRERVTELVTFAWGSRESARWRAEIALLCDAVYHGCCTVVSASQTLGEEFCDILPVVSGDGHTIPPSSSSSSSSSAQMGPLTSQRGIKMLALHVLPLYILSRTLRATRRAARRWREKSPLWGERARRVHTVLAQLQDDILPNLIRFHVAWFFLRGNFLHVCKRVAGVRYVFVDRADRPRSAQKMMATLLFLQGVLHLWKAREALGIGRIISMMSAMGGQRGEHGEGLSESCSREKGDRKETVESRESSSWWSFHAWVGYLLGRSGGKGGAQRPRRRGTATWLGSDKGSGTVGETEGGVGMDDSTSSEFVAAVREFLLLGGPEEGRQKGGQRGRADSGGGGESDGGDSMAGEWREAAVSSLVAPWDLVDGGDALGEGEGGGRGGRQGEREKAPPLQAASCLFCLGGCTVPTATACGHVFCWDCVAPWCLENPSCPICRAPSPPQQLLSLHHYAPSRALTDFLERREKEREKKIERGRERHAT</sequence>
<dbReference type="SUPFAM" id="SSF57850">
    <property type="entry name" value="RING/U-box"/>
    <property type="match status" value="1"/>
</dbReference>
<keyword evidence="7" id="KW-0962">Peroxisome biogenesis</keyword>
<feature type="region of interest" description="Disordered" evidence="19">
    <location>
        <begin position="1"/>
        <end position="29"/>
    </location>
</feature>
<keyword evidence="11 18" id="KW-0863">Zinc-finger</keyword>
<evidence type="ECO:0000256" key="18">
    <source>
        <dbReference type="PROSITE-ProRule" id="PRU00175"/>
    </source>
</evidence>
<evidence type="ECO:0000256" key="3">
    <source>
        <dbReference type="ARBA" id="ARBA00004906"/>
    </source>
</evidence>
<comment type="subcellular location">
    <subcellularLocation>
        <location evidence="2">Peroxisome membrane</location>
        <topology evidence="2">Multi-pass membrane protein</topology>
    </subcellularLocation>
</comment>
<comment type="catalytic activity">
    <reaction evidence="1">
        <text>S-ubiquitinyl-[E2 ubiquitin-conjugating enzyme]-L-cysteine + [acceptor protein]-L-lysine = [E2 ubiquitin-conjugating enzyme]-L-cysteine + N(6)-ubiquitinyl-[acceptor protein]-L-lysine.</text>
        <dbReference type="EC" id="2.3.2.27"/>
    </reaction>
</comment>
<evidence type="ECO:0000256" key="7">
    <source>
        <dbReference type="ARBA" id="ARBA00022593"/>
    </source>
</evidence>
<dbReference type="PROSITE" id="PS00518">
    <property type="entry name" value="ZF_RING_1"/>
    <property type="match status" value="1"/>
</dbReference>
<dbReference type="GO" id="GO:0061630">
    <property type="term" value="F:ubiquitin protein ligase activity"/>
    <property type="evidence" value="ECO:0007669"/>
    <property type="project" value="UniProtKB-EC"/>
</dbReference>
<gene>
    <name evidence="21" type="ORF">Cvel_4356</name>
</gene>